<feature type="transmembrane region" description="Helical" evidence="6">
    <location>
        <begin position="85"/>
        <end position="108"/>
    </location>
</feature>
<name>M2Y7H1_GALSU</name>
<comment type="similarity">
    <text evidence="2">Belongs to the OSTC family.</text>
</comment>
<dbReference type="Proteomes" id="UP000030680">
    <property type="component" value="Unassembled WGS sequence"/>
</dbReference>
<dbReference type="GeneID" id="17090600"/>
<dbReference type="Gramene" id="EME31998">
    <property type="protein sequence ID" value="EME31998"/>
    <property type="gene ID" value="Gasu_07440"/>
</dbReference>
<accession>M2Y7H1</accession>
<dbReference type="OMA" id="CWIFMRM"/>
<dbReference type="EMBL" id="KB454488">
    <property type="protein sequence ID" value="EME31998.1"/>
    <property type="molecule type" value="Genomic_DNA"/>
</dbReference>
<evidence type="ECO:0000256" key="4">
    <source>
        <dbReference type="ARBA" id="ARBA00022989"/>
    </source>
</evidence>
<keyword evidence="3 6" id="KW-0812">Transmembrane</keyword>
<dbReference type="KEGG" id="gsl:Gasu_07440"/>
<gene>
    <name evidence="7" type="ORF">Gasu_07440</name>
</gene>
<organism evidence="7 8">
    <name type="scientific">Galdieria sulphuraria</name>
    <name type="common">Red alga</name>
    <dbReference type="NCBI Taxonomy" id="130081"/>
    <lineage>
        <taxon>Eukaryota</taxon>
        <taxon>Rhodophyta</taxon>
        <taxon>Bangiophyceae</taxon>
        <taxon>Galdieriales</taxon>
        <taxon>Galdieriaceae</taxon>
        <taxon>Galdieria</taxon>
    </lineage>
</organism>
<dbReference type="STRING" id="130081.M2Y7H1"/>
<dbReference type="OrthoDB" id="10256333at2759"/>
<evidence type="ECO:0000256" key="6">
    <source>
        <dbReference type="SAM" id="Phobius"/>
    </source>
</evidence>
<evidence type="ECO:0000256" key="3">
    <source>
        <dbReference type="ARBA" id="ARBA00022692"/>
    </source>
</evidence>
<keyword evidence="4 6" id="KW-1133">Transmembrane helix</keyword>
<protein>
    <recommendedName>
        <fullName evidence="9">Oligosaccharyltransferase complex subunit</fullName>
    </recommendedName>
</protein>
<dbReference type="PANTHER" id="PTHR13160:SF4">
    <property type="entry name" value="OLIGOSACCHARYLTRANSFERASE COMPLEX SUBUNIT OSTC"/>
    <property type="match status" value="1"/>
</dbReference>
<reference evidence="8" key="1">
    <citation type="journal article" date="2013" name="Science">
        <title>Gene transfer from bacteria and archaea facilitated evolution of an extremophilic eukaryote.</title>
        <authorList>
            <person name="Schonknecht G."/>
            <person name="Chen W.H."/>
            <person name="Ternes C.M."/>
            <person name="Barbier G.G."/>
            <person name="Shrestha R.P."/>
            <person name="Stanke M."/>
            <person name="Brautigam A."/>
            <person name="Baker B.J."/>
            <person name="Banfield J.F."/>
            <person name="Garavito R.M."/>
            <person name="Carr K."/>
            <person name="Wilkerson C."/>
            <person name="Rensing S.A."/>
            <person name="Gagneul D."/>
            <person name="Dickenson N.E."/>
            <person name="Oesterhelt C."/>
            <person name="Lercher M.J."/>
            <person name="Weber A.P."/>
        </authorList>
    </citation>
    <scope>NUCLEOTIDE SEQUENCE [LARGE SCALE GENOMIC DNA]</scope>
    <source>
        <strain evidence="8">074W</strain>
    </source>
</reference>
<dbReference type="InterPro" id="IPR021149">
    <property type="entry name" value="OligosaccharylTrfase_OST3/OST6"/>
</dbReference>
<evidence type="ECO:0000313" key="8">
    <source>
        <dbReference type="Proteomes" id="UP000030680"/>
    </source>
</evidence>
<comment type="subcellular location">
    <subcellularLocation>
        <location evidence="1">Membrane</location>
        <topology evidence="1">Multi-pass membrane protein</topology>
    </subcellularLocation>
</comment>
<dbReference type="AlphaFoldDB" id="M2Y7H1"/>
<dbReference type="PANTHER" id="PTHR13160">
    <property type="entry name" value="OLIGOSACCHARYLTRANSFERASE COMPLEX SUBUNIT OSTC"/>
    <property type="match status" value="1"/>
</dbReference>
<evidence type="ECO:0000256" key="5">
    <source>
        <dbReference type="ARBA" id="ARBA00023136"/>
    </source>
</evidence>
<feature type="transmembrane region" description="Helical" evidence="6">
    <location>
        <begin position="29"/>
        <end position="51"/>
    </location>
</feature>
<dbReference type="InterPro" id="IPR042416">
    <property type="entry name" value="OSTC"/>
</dbReference>
<sequence>MNIPYKLFKLSLKVLRPPRLRLRLSLPSVPSWLIFVFILVSYILVISGIIYDVIVGPPAMGTTIDPLTQTLKPVAFAQGRINAQYVIEGLSVGFFYALGTAGIILLDVSSKSALLKDYKVSCWILAILLLLGFYRMMIVFVRIKLPGYLEFYYQ</sequence>
<keyword evidence="8" id="KW-1185">Reference proteome</keyword>
<evidence type="ECO:0008006" key="9">
    <source>
        <dbReference type="Google" id="ProtNLM"/>
    </source>
</evidence>
<evidence type="ECO:0000313" key="7">
    <source>
        <dbReference type="EMBL" id="EME31998.1"/>
    </source>
</evidence>
<proteinExistence type="inferred from homology"/>
<dbReference type="eggNOG" id="KOG3356">
    <property type="taxonomic scope" value="Eukaryota"/>
</dbReference>
<feature type="transmembrane region" description="Helical" evidence="6">
    <location>
        <begin position="120"/>
        <end position="143"/>
    </location>
</feature>
<dbReference type="Pfam" id="PF04756">
    <property type="entry name" value="OST3_OST6"/>
    <property type="match status" value="1"/>
</dbReference>
<dbReference type="GO" id="GO:0008250">
    <property type="term" value="C:oligosaccharyltransferase complex"/>
    <property type="evidence" value="ECO:0007669"/>
    <property type="project" value="InterPro"/>
</dbReference>
<evidence type="ECO:0000256" key="2">
    <source>
        <dbReference type="ARBA" id="ARBA00009376"/>
    </source>
</evidence>
<evidence type="ECO:0000256" key="1">
    <source>
        <dbReference type="ARBA" id="ARBA00004141"/>
    </source>
</evidence>
<keyword evidence="5 6" id="KW-0472">Membrane</keyword>
<dbReference type="RefSeq" id="XP_005708518.1">
    <property type="nucleotide sequence ID" value="XM_005708461.1"/>
</dbReference>